<protein>
    <submittedName>
        <fullName evidence="3">6594_t:CDS:1</fullName>
    </submittedName>
</protein>
<keyword evidence="1" id="KW-0472">Membrane</keyword>
<dbReference type="AlphaFoldDB" id="A0A9N9G0F2"/>
<evidence type="ECO:0000256" key="1">
    <source>
        <dbReference type="SAM" id="Phobius"/>
    </source>
</evidence>
<dbReference type="InterPro" id="IPR038717">
    <property type="entry name" value="Tc1-like_DDE_dom"/>
</dbReference>
<dbReference type="GO" id="GO:0003676">
    <property type="term" value="F:nucleic acid binding"/>
    <property type="evidence" value="ECO:0007669"/>
    <property type="project" value="InterPro"/>
</dbReference>
<proteinExistence type="predicted"/>
<comment type="caution">
    <text evidence="3">The sequence shown here is derived from an EMBL/GenBank/DDBJ whole genome shotgun (WGS) entry which is preliminary data.</text>
</comment>
<feature type="domain" description="Tc1-like transposase DDE" evidence="2">
    <location>
        <begin position="129"/>
        <end position="185"/>
    </location>
</feature>
<evidence type="ECO:0000259" key="2">
    <source>
        <dbReference type="Pfam" id="PF13358"/>
    </source>
</evidence>
<keyword evidence="1" id="KW-1133">Transmembrane helix</keyword>
<dbReference type="Proteomes" id="UP000789508">
    <property type="component" value="Unassembled WGS sequence"/>
</dbReference>
<evidence type="ECO:0000313" key="4">
    <source>
        <dbReference type="Proteomes" id="UP000789508"/>
    </source>
</evidence>
<accession>A0A9N9G0F2</accession>
<organism evidence="3 4">
    <name type="scientific">Ambispora leptoticha</name>
    <dbReference type="NCBI Taxonomy" id="144679"/>
    <lineage>
        <taxon>Eukaryota</taxon>
        <taxon>Fungi</taxon>
        <taxon>Fungi incertae sedis</taxon>
        <taxon>Mucoromycota</taxon>
        <taxon>Glomeromycotina</taxon>
        <taxon>Glomeromycetes</taxon>
        <taxon>Archaeosporales</taxon>
        <taxon>Ambisporaceae</taxon>
        <taxon>Ambispora</taxon>
    </lineage>
</organism>
<reference evidence="3" key="1">
    <citation type="submission" date="2021-06" db="EMBL/GenBank/DDBJ databases">
        <authorList>
            <person name="Kallberg Y."/>
            <person name="Tangrot J."/>
            <person name="Rosling A."/>
        </authorList>
    </citation>
    <scope>NUCLEOTIDE SEQUENCE</scope>
    <source>
        <strain evidence="3">FL130A</strain>
    </source>
</reference>
<evidence type="ECO:0000313" key="3">
    <source>
        <dbReference type="EMBL" id="CAG8575881.1"/>
    </source>
</evidence>
<dbReference type="EMBL" id="CAJVPS010002765">
    <property type="protein sequence ID" value="CAG8575881.1"/>
    <property type="molecule type" value="Genomic_DNA"/>
</dbReference>
<gene>
    <name evidence="3" type="ORF">ALEPTO_LOCUS7029</name>
</gene>
<feature type="transmembrane region" description="Helical" evidence="1">
    <location>
        <begin position="30"/>
        <end position="52"/>
    </location>
</feature>
<keyword evidence="4" id="KW-1185">Reference proteome</keyword>
<name>A0A9N9G0F2_9GLOM</name>
<dbReference type="InterPro" id="IPR036397">
    <property type="entry name" value="RNaseH_sf"/>
</dbReference>
<dbReference type="Gene3D" id="3.30.420.10">
    <property type="entry name" value="Ribonuclease H-like superfamily/Ribonuclease H"/>
    <property type="match status" value="1"/>
</dbReference>
<dbReference type="Pfam" id="PF13358">
    <property type="entry name" value="DDE_3"/>
    <property type="match status" value="1"/>
</dbReference>
<sequence length="187" mass="21379">MKEAKFKGIKYPTPQRLGYLKQLGYTQKDIAAVYGTFILHTVISRLAVLRTLKKLGFTRKKLTNHYSEQLSHLQKISKFKKLIPGLPQNKIIAIDECGFHLNETPRYGYSHKSSRAGYIKPGYPGNNHTLMLCIQNVAVHKAKQSCIKLGLTPIKELSESKNIETLFLPPYTPEMNPVEYCFNLIRQ</sequence>
<dbReference type="OrthoDB" id="2266637at2759"/>
<keyword evidence="1" id="KW-0812">Transmembrane</keyword>